<dbReference type="InParanoid" id="A0A7C8IM30"/>
<dbReference type="Gene3D" id="3.30.710.10">
    <property type="entry name" value="Potassium Channel Kv1.1, Chain A"/>
    <property type="match status" value="1"/>
</dbReference>
<dbReference type="Pfam" id="PF00651">
    <property type="entry name" value="BTB"/>
    <property type="match status" value="1"/>
</dbReference>
<accession>A0A7C8IM30</accession>
<comment type="caution">
    <text evidence="2">The sequence shown here is derived from an EMBL/GenBank/DDBJ whole genome shotgun (WGS) entry which is preliminary data.</text>
</comment>
<evidence type="ECO:0000313" key="2">
    <source>
        <dbReference type="EMBL" id="KAF2963825.1"/>
    </source>
</evidence>
<dbReference type="PROSITE" id="PS50097">
    <property type="entry name" value="BTB"/>
    <property type="match status" value="1"/>
</dbReference>
<organism evidence="2 3">
    <name type="scientific">Xylaria multiplex</name>
    <dbReference type="NCBI Taxonomy" id="323545"/>
    <lineage>
        <taxon>Eukaryota</taxon>
        <taxon>Fungi</taxon>
        <taxon>Dikarya</taxon>
        <taxon>Ascomycota</taxon>
        <taxon>Pezizomycotina</taxon>
        <taxon>Sordariomycetes</taxon>
        <taxon>Xylariomycetidae</taxon>
        <taxon>Xylariales</taxon>
        <taxon>Xylariaceae</taxon>
        <taxon>Xylaria</taxon>
    </lineage>
</organism>
<dbReference type="PANTHER" id="PTHR47843">
    <property type="entry name" value="BTB DOMAIN-CONTAINING PROTEIN-RELATED"/>
    <property type="match status" value="1"/>
</dbReference>
<dbReference type="AlphaFoldDB" id="A0A7C8IM30"/>
<dbReference type="CDD" id="cd18186">
    <property type="entry name" value="BTB_POZ_ZBTB_KLHL-like"/>
    <property type="match status" value="1"/>
</dbReference>
<dbReference type="Proteomes" id="UP000481858">
    <property type="component" value="Unassembled WGS sequence"/>
</dbReference>
<proteinExistence type="predicted"/>
<dbReference type="InterPro" id="IPR011333">
    <property type="entry name" value="SKP1/BTB/POZ_sf"/>
</dbReference>
<gene>
    <name evidence="2" type="ORF">GQX73_g9732</name>
</gene>
<feature type="domain" description="BTB" evidence="1">
    <location>
        <begin position="19"/>
        <end position="85"/>
    </location>
</feature>
<dbReference type="SMART" id="SM00225">
    <property type="entry name" value="BTB"/>
    <property type="match status" value="1"/>
</dbReference>
<dbReference type="EMBL" id="WUBL01000179">
    <property type="protein sequence ID" value="KAF2963825.1"/>
    <property type="molecule type" value="Genomic_DNA"/>
</dbReference>
<protein>
    <recommendedName>
        <fullName evidence="1">BTB domain-containing protein</fullName>
    </recommendedName>
</protein>
<dbReference type="PANTHER" id="PTHR47843:SF5">
    <property type="entry name" value="BTB_POZ DOMAIN PROTEIN"/>
    <property type="match status" value="1"/>
</dbReference>
<dbReference type="SUPFAM" id="SSF54695">
    <property type="entry name" value="POZ domain"/>
    <property type="match status" value="1"/>
</dbReference>
<dbReference type="OrthoDB" id="1022638at2759"/>
<reference evidence="2 3" key="1">
    <citation type="submission" date="2019-12" db="EMBL/GenBank/DDBJ databases">
        <title>Draft genome sequence of the ascomycete Xylaria multiplex DSM 110363.</title>
        <authorList>
            <person name="Buettner E."/>
            <person name="Kellner H."/>
        </authorList>
    </citation>
    <scope>NUCLEOTIDE SEQUENCE [LARGE SCALE GENOMIC DNA]</scope>
    <source>
        <strain evidence="2 3">DSM 110363</strain>
    </source>
</reference>
<keyword evidence="3" id="KW-1185">Reference proteome</keyword>
<sequence>MAASDSPTLRNLQNITRFSDLTLDCGDGSFKVHIATVCLHSPVMTTALTSKSIEAHTKKIKIPFDLPSVKRLIDFMYTGDYNLSYYTASVILSTAHVVDQISTMGGSGKKVVPIARAANTPNYDRPTFIYEKLICHGRVNAIADYYDIPALRALSTERTRGILESEWHDKHFCHFLRNFSGSTGDSKFHQMLGTIAMEHVDDILEDRLLEDTRVLREIKLRSTIAIGFSEGTQGIDKPN</sequence>
<dbReference type="InterPro" id="IPR000210">
    <property type="entry name" value="BTB/POZ_dom"/>
</dbReference>
<evidence type="ECO:0000259" key="1">
    <source>
        <dbReference type="PROSITE" id="PS50097"/>
    </source>
</evidence>
<name>A0A7C8IM30_9PEZI</name>
<evidence type="ECO:0000313" key="3">
    <source>
        <dbReference type="Proteomes" id="UP000481858"/>
    </source>
</evidence>